<dbReference type="RefSeq" id="WP_205049746.1">
    <property type="nucleotide sequence ID" value="NZ_JACJKX010000003.1"/>
</dbReference>
<dbReference type="EMBL" id="JACJKX010000003">
    <property type="protein sequence ID" value="MBM6928145.1"/>
    <property type="molecule type" value="Genomic_DNA"/>
</dbReference>
<reference evidence="1 2" key="1">
    <citation type="journal article" date="2021" name="Sci. Rep.">
        <title>The distribution of antibiotic resistance genes in chicken gut microbiota commensals.</title>
        <authorList>
            <person name="Juricova H."/>
            <person name="Matiasovicova J."/>
            <person name="Kubasova T."/>
            <person name="Cejkova D."/>
            <person name="Rychlik I."/>
        </authorList>
    </citation>
    <scope>NUCLEOTIDE SEQUENCE [LARGE SCALE GENOMIC DNA]</scope>
    <source>
        <strain evidence="1 2">An562</strain>
    </source>
</reference>
<accession>A0ABS2GQP1</accession>
<protein>
    <submittedName>
        <fullName evidence="1">Uncharacterized protein</fullName>
    </submittedName>
</protein>
<organism evidence="1 2">
    <name type="scientific">Parasutterella secunda</name>
    <dbReference type="NCBI Taxonomy" id="626947"/>
    <lineage>
        <taxon>Bacteria</taxon>
        <taxon>Pseudomonadati</taxon>
        <taxon>Pseudomonadota</taxon>
        <taxon>Betaproteobacteria</taxon>
        <taxon>Burkholderiales</taxon>
        <taxon>Sutterellaceae</taxon>
        <taxon>Parasutterella</taxon>
    </lineage>
</organism>
<name>A0ABS2GQP1_9BURK</name>
<gene>
    <name evidence="1" type="ORF">H5985_02530</name>
</gene>
<dbReference type="Proteomes" id="UP000777002">
    <property type="component" value="Unassembled WGS sequence"/>
</dbReference>
<sequence>MAVYMIVPTEDAARLEALVKSVFKDNPDDIYILPNKGACFIRYAKTSSELAEELDLAGQKSKENRPCPAVVTLVTTYNGYAPTTLWEWLKTRMEK</sequence>
<evidence type="ECO:0000313" key="2">
    <source>
        <dbReference type="Proteomes" id="UP000777002"/>
    </source>
</evidence>
<evidence type="ECO:0000313" key="1">
    <source>
        <dbReference type="EMBL" id="MBM6928145.1"/>
    </source>
</evidence>
<keyword evidence="2" id="KW-1185">Reference proteome</keyword>
<proteinExistence type="predicted"/>
<comment type="caution">
    <text evidence="1">The sequence shown here is derived from an EMBL/GenBank/DDBJ whole genome shotgun (WGS) entry which is preliminary data.</text>
</comment>